<name>A0AA94H127_9ENTR</name>
<dbReference type="EMBL" id="CP014007">
    <property type="protein sequence ID" value="ANI83679.1"/>
    <property type="molecule type" value="Genomic_DNA"/>
</dbReference>
<evidence type="ECO:0000313" key="1">
    <source>
        <dbReference type="EMBL" id="ANI83679.1"/>
    </source>
</evidence>
<keyword evidence="3" id="KW-1185">Reference proteome</keyword>
<proteinExistence type="predicted"/>
<dbReference type="Proteomes" id="UP000182314">
    <property type="component" value="Unassembled WGS sequence"/>
</dbReference>
<evidence type="ECO:0000313" key="3">
    <source>
        <dbReference type="Proteomes" id="UP000078227"/>
    </source>
</evidence>
<dbReference type="Proteomes" id="UP000078227">
    <property type="component" value="Chromosome"/>
</dbReference>
<reference evidence="2 4" key="1">
    <citation type="submission" date="2016-10" db="EMBL/GenBank/DDBJ databases">
        <authorList>
            <person name="Varghese N."/>
            <person name="Submissions S."/>
        </authorList>
    </citation>
    <scope>NUCLEOTIDE SEQUENCE [LARGE SCALE GENOMIC DNA]</scope>
    <source>
        <strain evidence="2 4">CGMCC 1.7012</strain>
    </source>
</reference>
<sequence length="222" mass="25579">MNLKPFLFTFPFLITGCTVLDYHGYSHTTKYTPFPEKVEAPFLFCGNKFFQSDLFIYYLNKQNSNFSPEVTRITAVQNPQGLDYNNTVESPMSCKATFTYEDNHKESVLMTVQVKSIPRENDNFTFFGDQLGIHWLTAADLAEQAASKAERDKKIKKLKERIAYEEKNMKYICNDKTEYASGKIVTTSYSVSTPAECGNLPYVVDDRTVESLKDELWELKNR</sequence>
<dbReference type="RefSeq" id="WP_064567515.1">
    <property type="nucleotide sequence ID" value="NZ_CP014007.2"/>
</dbReference>
<dbReference type="EMBL" id="FOKO01000001">
    <property type="protein sequence ID" value="SFB80463.1"/>
    <property type="molecule type" value="Genomic_DNA"/>
</dbReference>
<dbReference type="AlphaFoldDB" id="A0AA94H127"/>
<accession>A0AA94H127</accession>
<gene>
    <name evidence="1" type="ORF">AWR26_16495</name>
    <name evidence="2" type="ORF">SAMN05216286_0936</name>
</gene>
<evidence type="ECO:0000313" key="2">
    <source>
        <dbReference type="EMBL" id="SFB80463.1"/>
    </source>
</evidence>
<evidence type="ECO:0000313" key="4">
    <source>
        <dbReference type="Proteomes" id="UP000182314"/>
    </source>
</evidence>
<organism evidence="2 4">
    <name type="scientific">Kosakonia oryzae</name>
    <dbReference type="NCBI Taxonomy" id="497725"/>
    <lineage>
        <taxon>Bacteria</taxon>
        <taxon>Pseudomonadati</taxon>
        <taxon>Pseudomonadota</taxon>
        <taxon>Gammaproteobacteria</taxon>
        <taxon>Enterobacterales</taxon>
        <taxon>Enterobacteriaceae</taxon>
        <taxon>Kosakonia</taxon>
    </lineage>
</organism>
<evidence type="ECO:0008006" key="5">
    <source>
        <dbReference type="Google" id="ProtNLM"/>
    </source>
</evidence>
<reference evidence="1 3" key="2">
    <citation type="submission" date="2021-03" db="EMBL/GenBank/DDBJ databases">
        <authorList>
            <person name="Li Y."/>
            <person name="Li S."/>
            <person name="Chen M."/>
            <person name="Peng G."/>
            <person name="Tan Z."/>
            <person name="An Q."/>
        </authorList>
    </citation>
    <scope>NUCLEOTIDE SEQUENCE [LARGE SCALE GENOMIC DNA]</scope>
    <source>
        <strain evidence="1 3">Ola 51</strain>
    </source>
</reference>
<dbReference type="KEGG" id="kor:AWR26_16495"/>
<dbReference type="PROSITE" id="PS51257">
    <property type="entry name" value="PROKAR_LIPOPROTEIN"/>
    <property type="match status" value="1"/>
</dbReference>
<protein>
    <recommendedName>
        <fullName evidence="5">Lipoprotein</fullName>
    </recommendedName>
</protein>